<proteinExistence type="predicted"/>
<sequence>MYEKGVKYEEVRGKARGENDESLELCSNTDNEEAFWNHVCTVGSRRRISSRILLHFKNFKKTQLICFGSEGLSHFA</sequence>
<name>A0A0S3TAV5_PHAAN</name>
<dbReference type="EMBL" id="AP015044">
    <property type="protein sequence ID" value="BAU02149.1"/>
    <property type="molecule type" value="Genomic_DNA"/>
</dbReference>
<dbReference type="Proteomes" id="UP000291084">
    <property type="component" value="Chromosome 11"/>
</dbReference>
<keyword evidence="2" id="KW-1185">Reference proteome</keyword>
<reference evidence="1 2" key="1">
    <citation type="journal article" date="2015" name="Sci. Rep.">
        <title>The power of single molecule real-time sequencing technology in the de novo assembly of a eukaryotic genome.</title>
        <authorList>
            <person name="Sakai H."/>
            <person name="Naito K."/>
            <person name="Ogiso-Tanaka E."/>
            <person name="Takahashi Y."/>
            <person name="Iseki K."/>
            <person name="Muto C."/>
            <person name="Satou K."/>
            <person name="Teruya K."/>
            <person name="Shiroma A."/>
            <person name="Shimoji M."/>
            <person name="Hirano T."/>
            <person name="Itoh T."/>
            <person name="Kaga A."/>
            <person name="Tomooka N."/>
        </authorList>
    </citation>
    <scope>NUCLEOTIDE SEQUENCE [LARGE SCALE GENOMIC DNA]</scope>
    <source>
        <strain evidence="2">cv. Shumari</strain>
    </source>
</reference>
<accession>A0A0S3TAV5</accession>
<gene>
    <name evidence="1" type="primary">Vigan.11G159200</name>
    <name evidence="1" type="ORF">VIGAN_11159200</name>
</gene>
<dbReference type="AlphaFoldDB" id="A0A0S3TAV5"/>
<organism evidence="1 2">
    <name type="scientific">Vigna angularis var. angularis</name>
    <dbReference type="NCBI Taxonomy" id="157739"/>
    <lineage>
        <taxon>Eukaryota</taxon>
        <taxon>Viridiplantae</taxon>
        <taxon>Streptophyta</taxon>
        <taxon>Embryophyta</taxon>
        <taxon>Tracheophyta</taxon>
        <taxon>Spermatophyta</taxon>
        <taxon>Magnoliopsida</taxon>
        <taxon>eudicotyledons</taxon>
        <taxon>Gunneridae</taxon>
        <taxon>Pentapetalae</taxon>
        <taxon>rosids</taxon>
        <taxon>fabids</taxon>
        <taxon>Fabales</taxon>
        <taxon>Fabaceae</taxon>
        <taxon>Papilionoideae</taxon>
        <taxon>50 kb inversion clade</taxon>
        <taxon>NPAAA clade</taxon>
        <taxon>indigoferoid/millettioid clade</taxon>
        <taxon>Phaseoleae</taxon>
        <taxon>Vigna</taxon>
    </lineage>
</organism>
<protein>
    <submittedName>
        <fullName evidence="1">Uncharacterized protein</fullName>
    </submittedName>
</protein>
<evidence type="ECO:0000313" key="2">
    <source>
        <dbReference type="Proteomes" id="UP000291084"/>
    </source>
</evidence>
<evidence type="ECO:0000313" key="1">
    <source>
        <dbReference type="EMBL" id="BAU02149.1"/>
    </source>
</evidence>